<feature type="domain" description="EGF-like" evidence="18">
    <location>
        <begin position="2988"/>
        <end position="3019"/>
    </location>
</feature>
<dbReference type="GO" id="GO:0007155">
    <property type="term" value="P:cell adhesion"/>
    <property type="evidence" value="ECO:0007669"/>
    <property type="project" value="UniProtKB-KW"/>
</dbReference>
<dbReference type="SUPFAM" id="SSF57184">
    <property type="entry name" value="Growth factor receptor domain"/>
    <property type="match status" value="1"/>
</dbReference>
<dbReference type="PROSITE" id="PS51019">
    <property type="entry name" value="REELIN"/>
    <property type="match status" value="1"/>
</dbReference>
<protein>
    <recommendedName>
        <fullName evidence="14">Reelin</fullName>
    </recommendedName>
</protein>
<dbReference type="CDD" id="cd00054">
    <property type="entry name" value="EGF_CA"/>
    <property type="match status" value="1"/>
</dbReference>
<evidence type="ECO:0000259" key="19">
    <source>
        <dbReference type="PROSITE" id="PS51019"/>
    </source>
</evidence>
<keyword evidence="7" id="KW-0378">Hydrolase</keyword>
<dbReference type="InterPro" id="IPR009030">
    <property type="entry name" value="Growth_fac_rcpt_cys_sf"/>
</dbReference>
<dbReference type="Pfam" id="PF23106">
    <property type="entry name" value="EGF_Teneurin"/>
    <property type="match status" value="1"/>
</dbReference>
<dbReference type="PANTHER" id="PTHR11841">
    <property type="entry name" value="REELIN"/>
    <property type="match status" value="1"/>
</dbReference>
<evidence type="ECO:0000256" key="5">
    <source>
        <dbReference type="ARBA" id="ARBA00022670"/>
    </source>
</evidence>
<dbReference type="GO" id="GO:0008236">
    <property type="term" value="F:serine-type peptidase activity"/>
    <property type="evidence" value="ECO:0007669"/>
    <property type="project" value="UniProtKB-KW"/>
</dbReference>
<accession>A0A8J4XQ66</accession>
<reference evidence="20" key="1">
    <citation type="submission" date="2020-07" db="EMBL/GenBank/DDBJ databases">
        <title>The High-quality genome of the commercially important snow crab, Chionoecetes opilio.</title>
        <authorList>
            <person name="Jeong J.-H."/>
            <person name="Ryu S."/>
        </authorList>
    </citation>
    <scope>NUCLEOTIDE SEQUENCE</scope>
    <source>
        <strain evidence="20">MADBK_172401_WGS</strain>
        <tissue evidence="20">Digestive gland</tissue>
    </source>
</reference>
<feature type="domain" description="EGF-like" evidence="18">
    <location>
        <begin position="2644"/>
        <end position="2675"/>
    </location>
</feature>
<dbReference type="GO" id="GO:0001764">
    <property type="term" value="P:neuron migration"/>
    <property type="evidence" value="ECO:0007669"/>
    <property type="project" value="InterPro"/>
</dbReference>
<evidence type="ECO:0000256" key="8">
    <source>
        <dbReference type="ARBA" id="ARBA00022825"/>
    </source>
</evidence>
<dbReference type="GO" id="GO:0046872">
    <property type="term" value="F:metal ion binding"/>
    <property type="evidence" value="ECO:0007669"/>
    <property type="project" value="UniProtKB-KW"/>
</dbReference>
<keyword evidence="11" id="KW-0130">Cell adhesion</keyword>
<evidence type="ECO:0000259" key="18">
    <source>
        <dbReference type="PROSITE" id="PS50026"/>
    </source>
</evidence>
<feature type="disulfide bond" evidence="17">
    <location>
        <begin position="793"/>
        <end position="803"/>
    </location>
</feature>
<feature type="disulfide bond" evidence="17">
    <location>
        <begin position="2648"/>
        <end position="2658"/>
    </location>
</feature>
<keyword evidence="8" id="KW-0720">Serine protease</keyword>
<dbReference type="Proteomes" id="UP000770661">
    <property type="component" value="Unassembled WGS sequence"/>
</dbReference>
<feature type="disulfide bond" evidence="17">
    <location>
        <begin position="1919"/>
        <end position="1929"/>
    </location>
</feature>
<dbReference type="GO" id="GO:0006508">
    <property type="term" value="P:proteolysis"/>
    <property type="evidence" value="ECO:0007669"/>
    <property type="project" value="UniProtKB-KW"/>
</dbReference>
<keyword evidence="17" id="KW-0245">EGF-like domain</keyword>
<dbReference type="PROSITE" id="PS01186">
    <property type="entry name" value="EGF_2"/>
    <property type="match status" value="7"/>
</dbReference>
<evidence type="ECO:0000256" key="2">
    <source>
        <dbReference type="ARBA" id="ARBA00022473"/>
    </source>
</evidence>
<evidence type="ECO:0000256" key="11">
    <source>
        <dbReference type="ARBA" id="ARBA00022889"/>
    </source>
</evidence>
<evidence type="ECO:0000256" key="6">
    <source>
        <dbReference type="ARBA" id="ARBA00022723"/>
    </source>
</evidence>
<dbReference type="InterPro" id="IPR049419">
    <property type="entry name" value="Reelin_subrepeat-B"/>
</dbReference>
<feature type="disulfide bond" evidence="17">
    <location>
        <begin position="1566"/>
        <end position="1575"/>
    </location>
</feature>
<dbReference type="InterPro" id="IPR036278">
    <property type="entry name" value="Sialidase_sf"/>
</dbReference>
<dbReference type="Pfam" id="PF07974">
    <property type="entry name" value="EGF_2"/>
    <property type="match status" value="1"/>
</dbReference>
<evidence type="ECO:0000256" key="1">
    <source>
        <dbReference type="ARBA" id="ARBA00004498"/>
    </source>
</evidence>
<keyword evidence="10" id="KW-0106">Calcium</keyword>
<feature type="domain" description="EGF-like" evidence="18">
    <location>
        <begin position="2296"/>
        <end position="2329"/>
    </location>
</feature>
<feature type="disulfide bond" evidence="17">
    <location>
        <begin position="3362"/>
        <end position="3372"/>
    </location>
</feature>
<feature type="domain" description="EGF-like" evidence="18">
    <location>
        <begin position="1915"/>
        <end position="1947"/>
    </location>
</feature>
<feature type="disulfide bond" evidence="17">
    <location>
        <begin position="811"/>
        <end position="820"/>
    </location>
</feature>
<feature type="domain" description="EGF-like" evidence="18">
    <location>
        <begin position="1544"/>
        <end position="1576"/>
    </location>
</feature>
<evidence type="ECO:0000256" key="15">
    <source>
        <dbReference type="ARBA" id="ARBA00044961"/>
    </source>
</evidence>
<evidence type="ECO:0000256" key="4">
    <source>
        <dbReference type="ARBA" id="ARBA00022530"/>
    </source>
</evidence>
<dbReference type="Gene3D" id="2.60.40.4060">
    <property type="entry name" value="Reeler domain"/>
    <property type="match status" value="1"/>
</dbReference>
<feature type="disulfide bond" evidence="17">
    <location>
        <begin position="2665"/>
        <end position="2674"/>
    </location>
</feature>
<comment type="subunit">
    <text evidence="15">Oligomer of disulfide-linked homodimers.</text>
</comment>
<dbReference type="FunFam" id="2.60.120.260:FF:000003">
    <property type="entry name" value="Reelin"/>
    <property type="match status" value="3"/>
</dbReference>
<dbReference type="PANTHER" id="PTHR11841:SF1">
    <property type="entry name" value="REELIN"/>
    <property type="match status" value="1"/>
</dbReference>
<keyword evidence="2" id="KW-0217">Developmental protein</keyword>
<dbReference type="SUPFAM" id="SSF50939">
    <property type="entry name" value="Sialidases"/>
    <property type="match status" value="2"/>
</dbReference>
<keyword evidence="12 17" id="KW-1015">Disulfide bond</keyword>
<comment type="function">
    <text evidence="16">Extracellular matrix serine protease secreted by pioneer neurons that plays a role in layering of neurons in the cerebral cortex and cerebellum by coordinating cell positioning during neurodevelopment. Regulates microtubule function in neurons and neuronal migration. Binding to the extracellular domains of lipoprotein receptors VLDLR and LRP8/APOER2 induces tyrosine phosphorylation of DAB1 and modulation of TAU phosphorylation. Affects migration of sympathetic preganglionic neurons in the spinal cord, where it seems to act as a barrier to neuronal migration. Enzymatic activity is important for the modulation of cell adhesion.</text>
</comment>
<evidence type="ECO:0000313" key="21">
    <source>
        <dbReference type="Proteomes" id="UP000770661"/>
    </source>
</evidence>
<sequence>MEMENGSESVSEDLQCINEGPTGDLRDLTVLITSTFCLQVRCLLAVVAAAVQCAALRGDQGDDNTTFIQSRAGGSVGDVAAKLEAAQRDALREDKVSLVDVSQVYMNENNRDLDDATLASSSGGNARHFGPVSSPFFFMCQYPHAGEPSGAGEEDVTLQVQFSGRKDPQDGYQPHVIYEVLVTSSMMFDGFLVTGVHAFTKKLTSAHHLSLPASLHGGAPEGLACAVLHSHISPRPRSHLSFLWMAPPSGTGCVAFMAQGSLHGQILFKDLKILEVCEEDGSPDQLQARESLFTGRDQHGYVFRDDFEGPHLDDSIWMEMRSGEVTRGGGRVMHGAAVTFTGSDAAILSRPQDLTRSRQLQFALGTGSCVGGTQVQLVYGTAEPQDRDQLHPTPAADVDEDGSGDVDLEGKLQMDHKTNILLPDSGCTKWEVVHTYRVAVASEVHVLAVPRRYRRRGVCVGWRPTVDSDNSYCWALDNVALVTDHTSHQSLNDDFDPVDPANWMFFPGAKVKEWCGSEGNSLVFEEDPETRWTTTRLLDLSFEATDDIILEHNFEYDVPAGWEVVGGAVGLCEGRRRLLLRETPSKLCTPRLAIRDVGMVSLDMSLRECGSSLGGHTAAKVYWEEEWGRIEAIGVANVTSMRLHYTFPVTPYLLPHRARVCMESIANTSDGLTVDAIRLLPWMPTKPPHYLQARVNLECGGGQSEVDVESSSDGGASWTPLHRPCLPGSCSGSHSALTSAIVPDSVDRWGLVTLPLPYVSLTPHTRLRVRQLDDLEGISDHPWAIDNVFIGRCAQGCNGRGLCQPGNGCKCEYGYNGDACQYSERANPIYISEPFNSATLSSANLLEMTGGSNSFRCGVVGTGTAGVFSGRGRRAVTTVDVNTTQAHFLQFHYLAGTFSDVGKCPGPVEDEESVYVHYSCDGGVSWHLLHTLHAATHKEPSHVSLDLPGGARGPSCRFQVWQEQHSGAGRDVWALDDLIITSQIYNIIQLDFNDVAAVNNSLRFHLGQLGHDVCGRESTLAFDDIIASDTSRFLETKSLGVGPSHMMQFDLVIGCEEEAPMDSLNKVVLEYSLNHGITWSLVHRPCSPALPGCSASYTRGTVYHASEFPQWKRVTLRLPPHTWSPTTRLRLRQTQESEIGESWAIDNLYIGRQCPSLCSGHGHCTNTGCRCDDSFHGHNCLPRHKLHHELDATFDNDNDVVKYDLKVTGGSLAPPGDGCGVVLSNNSLYFGSPGVRQLETDDFNASELEVIHLVLVIGSSFTTSCLPALHQDTPGAGSVVLEYSTDGGLSWLLLQELLPVDHRTPRLVSVILDKMERGESGVVRFRLWQPIHNGQNQWAVDNLRVAPDLHLNTLQADMAASAATVSPWLSVTSSSYTHYCGSETEVQVMDGSEPVREAVTHPLTLSRGDVIAFQISVGCKETSRRGHPVLLQYSQDNGQSWHLLRPGCPAAALHCEGPAEPSVYLPGHHGPWSRFLFPVDHWLSQSSITQGCLQQEGNEIEEPELAGKGESAGKDGCRQVRLRWMQHNPGATADGEFALRNLYIGPQCRHACHGHGLCTAAGHCKCDLGYKGTYCGKFPNKPIRWMHDSFKEGSASGQWARIEGAAVGQGCGSQRGGNSLLFSGPGPRMATTQVLNTRVIKYLVFNLQIGSSEARGRCQQGQAPRDNVAVEYSVDNGQTWASLQHFEPAHTTLRKYPFFVPLPSAARTRHTRFRWWQVPGDMMPSGESFPDERAEWHLDNVMVLANETLPSTLHSVGDDADSLPHTWFSYEGATLHPTCGRNTSVMLFSGPTGPRYAESWDLQASGATVVQFDIKMSCGGGGGSAMASVVELQYSINNGKTWQLVQELCAPPEVECDTFHLSSTFSASLQPSWKRVTTTLPKITTGERTRIRLIEGVDATAGGNMASWAIDNLYVGDSCPWMCSGHGYCTGNYSCRCDEGYFGPFCVPAETLPCELLETFNEPELLPNRWREVNGAEVSQRCGVLISKSALMFFKDGLRQASTVDLDMTVGQFMQFTLQIGCDKKSLSRSKVGTAPLKEAPDDGKGQHLRANGLLVQYSTDGGVMWGLLKEIHYWPLPNPIFISISLADFPLALTNATRFRVWQPRHGGVSRHSWAIDNLFIGGQPVTPNVLYDDFSSNYPATDAWVDWPAGEVGHMCAESGSPTSLVFGQGEGHHALYSRDLHVDTHSVLQFDVRVGCGHVTRREHAVQLQYSRDLGVTWHMVRPSSSLDAPTTNCLHELRTPTVFYPNSALNWTRIIVPLSDLKICGRVRFRWWQGHYGPRESSEPWALDKVYVGPACVHHCGGHGSCLNGDVCLCDEGFSGEAACILEKDRPNTLNLDFEAGLPQDRLLKWAGAEVLRFCGVLTGQALVFSQQGERMLVTTDLDLTHGSVVQFYIRFGCMDTDPSPGDGPVLLQYSTDGGVSWALLAELGPDPAELRRTQHTTLTLPDFAKTNATRLRWWQPSHDGSFSSQWALDQIHVSSMAQGLPAFFDSGSGAKWLLRPGSVVEPVCSQNYTSLHFTGREGYRLAETPDIIMTQSTYIQFTALLACKEPAPCYEMDIEYSVDHGASWWPLRLACLPDDPDCTEYWMSSTMVSDLYVGPSPVTLLIPPRLRRAELGRLRWVQLAGWRQQHTWAISHVYVGNECPLQCSRRGVCEAGVCRCHKGWTGENCEEPITPLPTFLAADFEKEDWAQAWQRAVGGQANDQCGPVASHRALHFQGGCSRYLETKDLDLRDALFVQFDLEVGCMEGAVGKVTLLLQASCDAGVSWTTLKRLYPPHHQPSYVWVEVPAWLRCLGGRVRWWQPLSGGTDHKDWAVDAVVVGGNVTPPDNVTYTHPDHLVPPLWLRRYNAHPGKLPMYVMRSTPAEPALLQSTDLQIGKEHILSFRLALGCNASWDNTAPPVRVEYSVDFGYSWRLVRVLCLPGNNSCSHVEDASVFYAPLTWSRHVYPLDHIGPSKYVRFRWVQERSSDVSDWHKWSLRDLYIGPACVHHCLGRGSCLEGQCHCDPGYAGDHCQYLTISNVPFIRDQFSSEVFLPHFVQVQGGLLSSGCGSLEEPPTATFQGANTRLLLTRPVDTRSAKFVHFLFTVGSQHGHSVCRLATHRQHNVLLQYSLDGGIRWELLRELDHTLYTRPGKEYIHLPPQARGPATSFSFWQPRQEPPPPAWSLDDLFIGGSEISAAYLLDTLDDDPMVSDWLFAPLSHSQRDYCSSGNNGSSLVWGEDSPGQREITTQELIIQEGHVVHFKVSVGCGEEEHECGSSPGVRLEYSLEGGVRGWDLVQDLCLPGSSPDPDCHPYTFHSQSVFHVDTYGSWQRVTIPLPEKTWASTTQLRWIQEAGGPGGSRVTPWSLDDVYVGLPCQRHCHGRGDCVDGVCRCDAGFSGDRCEPAPSRTSPLPTSLVDGFEGGVSANWASVTGGGVGLGCSSLAPYAHGKHLYFSGCGTRQARTVDLDTRTASKLMFVLRIGSHDGTPSCHVELSDPQRGLDKGIVLQYSPDNGVSWTTINVHDPLDFRKARRVAYSLPEEARIYGLQLRWWQPVHDGPSTDQWALDNVEIVMAQRRDTSSYDAQTLHDAKL</sequence>
<comment type="subcellular location">
    <subcellularLocation>
        <location evidence="1">Secreted</location>
        <location evidence="1">Extracellular space</location>
        <location evidence="1">Extracellular matrix</location>
    </subcellularLocation>
</comment>
<dbReference type="GO" id="GO:0070325">
    <property type="term" value="F:lipoprotein particle receptor binding"/>
    <property type="evidence" value="ECO:0007669"/>
    <property type="project" value="InterPro"/>
</dbReference>
<evidence type="ECO:0000256" key="17">
    <source>
        <dbReference type="PROSITE-ProRule" id="PRU00076"/>
    </source>
</evidence>
<dbReference type="OrthoDB" id="6330257at2759"/>
<feature type="disulfide bond" evidence="17">
    <location>
        <begin position="1937"/>
        <end position="1946"/>
    </location>
</feature>
<keyword evidence="5" id="KW-0645">Protease</keyword>
<evidence type="ECO:0000256" key="7">
    <source>
        <dbReference type="ARBA" id="ARBA00022801"/>
    </source>
</evidence>
<dbReference type="PROSITE" id="PS50026">
    <property type="entry name" value="EGF_3"/>
    <property type="match status" value="7"/>
</dbReference>
<evidence type="ECO:0000256" key="10">
    <source>
        <dbReference type="ARBA" id="ARBA00022837"/>
    </source>
</evidence>
<dbReference type="EMBL" id="JACEEZ010024650">
    <property type="protein sequence ID" value="KAG0709949.1"/>
    <property type="molecule type" value="Genomic_DNA"/>
</dbReference>
<keyword evidence="21" id="KW-1185">Reference proteome</keyword>
<feature type="domain" description="Reelin" evidence="19">
    <location>
        <begin position="125"/>
        <end position="289"/>
    </location>
</feature>
<keyword evidence="3" id="KW-0964">Secreted</keyword>
<dbReference type="SMART" id="SM00181">
    <property type="entry name" value="EGF"/>
    <property type="match status" value="8"/>
</dbReference>
<feature type="disulfide bond" evidence="17">
    <location>
        <begin position="2992"/>
        <end position="3002"/>
    </location>
</feature>
<feature type="disulfide bond" evidence="17">
    <location>
        <begin position="1548"/>
        <end position="1558"/>
    </location>
</feature>
<feature type="domain" description="EGF-like" evidence="18">
    <location>
        <begin position="789"/>
        <end position="821"/>
    </location>
</feature>
<dbReference type="Pfam" id="PF21471">
    <property type="entry name" value="Reelin_subrepeat-B"/>
    <property type="match status" value="16"/>
</dbReference>
<dbReference type="PROSITE" id="PS00022">
    <property type="entry name" value="EGF_1"/>
    <property type="match status" value="7"/>
</dbReference>
<feature type="disulfide bond" evidence="17">
    <location>
        <begin position="2300"/>
        <end position="2310"/>
    </location>
</feature>
<evidence type="ECO:0000256" key="12">
    <source>
        <dbReference type="ARBA" id="ARBA00023157"/>
    </source>
</evidence>
<feature type="domain" description="EGF-like" evidence="18">
    <location>
        <begin position="3358"/>
        <end position="3389"/>
    </location>
</feature>
<evidence type="ECO:0000256" key="13">
    <source>
        <dbReference type="ARBA" id="ARBA00023773"/>
    </source>
</evidence>
<dbReference type="GO" id="GO:0007417">
    <property type="term" value="P:central nervous system development"/>
    <property type="evidence" value="ECO:0007669"/>
    <property type="project" value="InterPro"/>
</dbReference>
<evidence type="ECO:0000256" key="9">
    <source>
        <dbReference type="ARBA" id="ARBA00022833"/>
    </source>
</evidence>
<dbReference type="Gene3D" id="2.60.120.260">
    <property type="entry name" value="Galactose-binding domain-like"/>
    <property type="match status" value="18"/>
</dbReference>
<dbReference type="InterPro" id="IPR000742">
    <property type="entry name" value="EGF"/>
</dbReference>
<feature type="disulfide bond" evidence="17">
    <location>
        <begin position="3009"/>
        <end position="3018"/>
    </location>
</feature>
<name>A0A8J4XQ66_CHIOP</name>
<dbReference type="InterPro" id="IPR042307">
    <property type="entry name" value="Reeler_sf"/>
</dbReference>
<comment type="caution">
    <text evidence="17">Lacks conserved residue(s) required for the propagation of feature annotation.</text>
</comment>
<keyword evidence="4" id="KW-0272">Extracellular matrix</keyword>
<keyword evidence="9" id="KW-0862">Zinc</keyword>
<evidence type="ECO:0000313" key="20">
    <source>
        <dbReference type="EMBL" id="KAG0709949.1"/>
    </source>
</evidence>
<evidence type="ECO:0000256" key="14">
    <source>
        <dbReference type="ARBA" id="ARBA00023900"/>
    </source>
</evidence>
<evidence type="ECO:0000256" key="3">
    <source>
        <dbReference type="ARBA" id="ARBA00022525"/>
    </source>
</evidence>
<keyword evidence="6" id="KW-0479">Metal-binding</keyword>
<dbReference type="InterPro" id="IPR034968">
    <property type="entry name" value="Reelin"/>
</dbReference>
<gene>
    <name evidence="20" type="primary">RELN_1</name>
    <name evidence="20" type="ORF">GWK47_002626</name>
</gene>
<evidence type="ECO:0000256" key="16">
    <source>
        <dbReference type="ARBA" id="ARBA00046064"/>
    </source>
</evidence>
<dbReference type="InterPro" id="IPR013111">
    <property type="entry name" value="EGF_extracell"/>
</dbReference>
<comment type="similarity">
    <text evidence="13">Belongs to the reelin family.</text>
</comment>
<organism evidence="20 21">
    <name type="scientific">Chionoecetes opilio</name>
    <name type="common">Atlantic snow crab</name>
    <name type="synonym">Cancer opilio</name>
    <dbReference type="NCBI Taxonomy" id="41210"/>
    <lineage>
        <taxon>Eukaryota</taxon>
        <taxon>Metazoa</taxon>
        <taxon>Ecdysozoa</taxon>
        <taxon>Arthropoda</taxon>
        <taxon>Crustacea</taxon>
        <taxon>Multicrustacea</taxon>
        <taxon>Malacostraca</taxon>
        <taxon>Eumalacostraca</taxon>
        <taxon>Eucarida</taxon>
        <taxon>Decapoda</taxon>
        <taxon>Pleocyemata</taxon>
        <taxon>Brachyura</taxon>
        <taxon>Eubrachyura</taxon>
        <taxon>Majoidea</taxon>
        <taxon>Majidae</taxon>
        <taxon>Chionoecetes</taxon>
    </lineage>
</organism>
<proteinExistence type="inferred from homology"/>
<feature type="disulfide bond" evidence="17">
    <location>
        <begin position="3379"/>
        <end position="3388"/>
    </location>
</feature>
<comment type="caution">
    <text evidence="20">The sequence shown here is derived from an EMBL/GenBank/DDBJ whole genome shotgun (WGS) entry which is preliminary data.</text>
</comment>
<dbReference type="InterPro" id="IPR002861">
    <property type="entry name" value="Reeler_dom"/>
</dbReference>